<gene>
    <name evidence="1" type="ORF">HaLaN_24537</name>
</gene>
<sequence>MSHADMFDCYGMSDRTAGLSLRELDQFHASQHDAEVWVQAPHLVYFRAGYQINATGKWCGSGGSTIEPFVLLLALARSDH</sequence>
<dbReference type="EMBL" id="BLLF01003115">
    <property type="protein sequence ID" value="GFH26393.1"/>
    <property type="molecule type" value="Genomic_DNA"/>
</dbReference>
<name>A0A699ZUM1_HAELA</name>
<keyword evidence="2" id="KW-1185">Reference proteome</keyword>
<evidence type="ECO:0000313" key="2">
    <source>
        <dbReference type="Proteomes" id="UP000485058"/>
    </source>
</evidence>
<evidence type="ECO:0000313" key="1">
    <source>
        <dbReference type="EMBL" id="GFH26393.1"/>
    </source>
</evidence>
<protein>
    <submittedName>
        <fullName evidence="1">Uncharacterized protein</fullName>
    </submittedName>
</protein>
<dbReference type="AlphaFoldDB" id="A0A699ZUM1"/>
<proteinExistence type="predicted"/>
<organism evidence="1 2">
    <name type="scientific">Haematococcus lacustris</name>
    <name type="common">Green alga</name>
    <name type="synonym">Haematococcus pluvialis</name>
    <dbReference type="NCBI Taxonomy" id="44745"/>
    <lineage>
        <taxon>Eukaryota</taxon>
        <taxon>Viridiplantae</taxon>
        <taxon>Chlorophyta</taxon>
        <taxon>core chlorophytes</taxon>
        <taxon>Chlorophyceae</taxon>
        <taxon>CS clade</taxon>
        <taxon>Chlamydomonadales</taxon>
        <taxon>Haematococcaceae</taxon>
        <taxon>Haematococcus</taxon>
    </lineage>
</organism>
<reference evidence="1 2" key="1">
    <citation type="submission" date="2020-02" db="EMBL/GenBank/DDBJ databases">
        <title>Draft genome sequence of Haematococcus lacustris strain NIES-144.</title>
        <authorList>
            <person name="Morimoto D."/>
            <person name="Nakagawa S."/>
            <person name="Yoshida T."/>
            <person name="Sawayama S."/>
        </authorList>
    </citation>
    <scope>NUCLEOTIDE SEQUENCE [LARGE SCALE GENOMIC DNA]</scope>
    <source>
        <strain evidence="1 2">NIES-144</strain>
    </source>
</reference>
<dbReference type="Proteomes" id="UP000485058">
    <property type="component" value="Unassembled WGS sequence"/>
</dbReference>
<comment type="caution">
    <text evidence="1">The sequence shown here is derived from an EMBL/GenBank/DDBJ whole genome shotgun (WGS) entry which is preliminary data.</text>
</comment>
<accession>A0A699ZUM1</accession>